<gene>
    <name evidence="2" type="primary">fhaB</name>
    <name evidence="2" type="ORF">MOHU_24960</name>
</gene>
<dbReference type="PROSITE" id="PS50006">
    <property type="entry name" value="FHA_DOMAIN"/>
    <property type="match status" value="1"/>
</dbReference>
<keyword evidence="3" id="KW-1185">Reference proteome</keyword>
<evidence type="ECO:0000313" key="2">
    <source>
        <dbReference type="EMBL" id="PRR69193.1"/>
    </source>
</evidence>
<dbReference type="AlphaFoldDB" id="A0A2T0AKZ6"/>
<dbReference type="CDD" id="cd00060">
    <property type="entry name" value="FHA"/>
    <property type="match status" value="1"/>
</dbReference>
<dbReference type="RefSeq" id="WP_170066398.1">
    <property type="nucleotide sequence ID" value="NZ_PVXM01000057.1"/>
</dbReference>
<dbReference type="InterPro" id="IPR000253">
    <property type="entry name" value="FHA_dom"/>
</dbReference>
<protein>
    <submittedName>
        <fullName evidence="2">FHA domain-containing protein FhaB</fullName>
    </submittedName>
</protein>
<dbReference type="PANTHER" id="PTHR23308">
    <property type="entry name" value="NUCLEAR INHIBITOR OF PROTEIN PHOSPHATASE-1"/>
    <property type="match status" value="1"/>
</dbReference>
<comment type="caution">
    <text evidence="2">The sequence shown here is derived from an EMBL/GenBank/DDBJ whole genome shotgun (WGS) entry which is preliminary data.</text>
</comment>
<dbReference type="SUPFAM" id="SSF49879">
    <property type="entry name" value="SMAD/FHA domain"/>
    <property type="match status" value="1"/>
</dbReference>
<dbReference type="Pfam" id="PF00498">
    <property type="entry name" value="FHA"/>
    <property type="match status" value="1"/>
</dbReference>
<dbReference type="EMBL" id="PVXM01000057">
    <property type="protein sequence ID" value="PRR69193.1"/>
    <property type="molecule type" value="Genomic_DNA"/>
</dbReference>
<organism evidence="2 3">
    <name type="scientific">Neomoorella humiferrea</name>
    <dbReference type="NCBI Taxonomy" id="676965"/>
    <lineage>
        <taxon>Bacteria</taxon>
        <taxon>Bacillati</taxon>
        <taxon>Bacillota</taxon>
        <taxon>Clostridia</taxon>
        <taxon>Neomoorellales</taxon>
        <taxon>Neomoorellaceae</taxon>
        <taxon>Neomoorella</taxon>
    </lineage>
</organism>
<accession>A0A2T0AKZ6</accession>
<proteinExistence type="predicted"/>
<dbReference type="Proteomes" id="UP000238415">
    <property type="component" value="Unassembled WGS sequence"/>
</dbReference>
<sequence>MAGLRFIFVLLLYLFIWQALRLMYTELYPASRGKSRQKTIGRPILTVVETKSPGIKKGEKYFLGENITIGREPGNDIVIEDLHVSTRHALITRRGDEWHLIDLKSTNGTYVNGRFLTGPHILRPGEEIRIGGVTFKVGWEDASRSPFPYRTGAAR</sequence>
<dbReference type="SMART" id="SM00240">
    <property type="entry name" value="FHA"/>
    <property type="match status" value="1"/>
</dbReference>
<dbReference type="InterPro" id="IPR050923">
    <property type="entry name" value="Cell_Proc_Reg/RNA_Proc"/>
</dbReference>
<name>A0A2T0AKZ6_9FIRM</name>
<dbReference type="Gene3D" id="2.60.200.20">
    <property type="match status" value="1"/>
</dbReference>
<feature type="domain" description="FHA" evidence="1">
    <location>
        <begin position="67"/>
        <end position="116"/>
    </location>
</feature>
<reference evidence="2 3" key="1">
    <citation type="submission" date="2018-03" db="EMBL/GenBank/DDBJ databases">
        <title>Genome sequence of Moorella humiferrea DSM 23265.</title>
        <authorList>
            <person name="Poehlein A."/>
            <person name="Daniel R."/>
        </authorList>
    </citation>
    <scope>NUCLEOTIDE SEQUENCE [LARGE SCALE GENOMIC DNA]</scope>
    <source>
        <strain evidence="2 3">DSM 23265</strain>
    </source>
</reference>
<dbReference type="InterPro" id="IPR008984">
    <property type="entry name" value="SMAD_FHA_dom_sf"/>
</dbReference>
<evidence type="ECO:0000259" key="1">
    <source>
        <dbReference type="PROSITE" id="PS50006"/>
    </source>
</evidence>
<evidence type="ECO:0000313" key="3">
    <source>
        <dbReference type="Proteomes" id="UP000238415"/>
    </source>
</evidence>